<gene>
    <name evidence="3" type="ORF">AB5J49_30015</name>
</gene>
<reference evidence="3" key="1">
    <citation type="submission" date="2024-07" db="EMBL/GenBank/DDBJ databases">
        <authorList>
            <person name="Yu S.T."/>
        </authorList>
    </citation>
    <scope>NUCLEOTIDE SEQUENCE</scope>
    <source>
        <strain evidence="3">R28</strain>
    </source>
</reference>
<evidence type="ECO:0000313" key="3">
    <source>
        <dbReference type="EMBL" id="XDQ37233.1"/>
    </source>
</evidence>
<proteinExistence type="predicted"/>
<dbReference type="Pfam" id="PF19797">
    <property type="entry name" value="DUF6281"/>
    <property type="match status" value="1"/>
</dbReference>
<dbReference type="EMBL" id="CP163439">
    <property type="protein sequence ID" value="XDQ37233.1"/>
    <property type="molecule type" value="Genomic_DNA"/>
</dbReference>
<protein>
    <submittedName>
        <fullName evidence="3">DUF6281 family protein</fullName>
    </submittedName>
</protein>
<feature type="signal peptide" evidence="2">
    <location>
        <begin position="1"/>
        <end position="30"/>
    </location>
</feature>
<sequence length="112" mass="11435">MTNALRARLQLALTVTILAAAAGCASGGEAASSCAGLVTYDNRGYLPTTDMDFTVGERLGTVTIVECDDTPNDPGVTVPEGRTGAYTVEGSDPADAIAVGDSPAEARLMQVR</sequence>
<evidence type="ECO:0000256" key="1">
    <source>
        <dbReference type="SAM" id="MobiDB-lite"/>
    </source>
</evidence>
<name>A0AB39Q549_9ACTN</name>
<dbReference type="RefSeq" id="WP_369171973.1">
    <property type="nucleotide sequence ID" value="NZ_CP163439.1"/>
</dbReference>
<organism evidence="3">
    <name type="scientific">Streptomyces sp. R28</name>
    <dbReference type="NCBI Taxonomy" id="3238628"/>
    <lineage>
        <taxon>Bacteria</taxon>
        <taxon>Bacillati</taxon>
        <taxon>Actinomycetota</taxon>
        <taxon>Actinomycetes</taxon>
        <taxon>Kitasatosporales</taxon>
        <taxon>Streptomycetaceae</taxon>
        <taxon>Streptomyces</taxon>
    </lineage>
</organism>
<evidence type="ECO:0000256" key="2">
    <source>
        <dbReference type="SAM" id="SignalP"/>
    </source>
</evidence>
<dbReference type="AlphaFoldDB" id="A0AB39Q549"/>
<feature type="region of interest" description="Disordered" evidence="1">
    <location>
        <begin position="65"/>
        <end position="98"/>
    </location>
</feature>
<keyword evidence="2" id="KW-0732">Signal</keyword>
<accession>A0AB39Q549</accession>
<feature type="chain" id="PRO_5044256955" evidence="2">
    <location>
        <begin position="31"/>
        <end position="112"/>
    </location>
</feature>
<dbReference type="PROSITE" id="PS51257">
    <property type="entry name" value="PROKAR_LIPOPROTEIN"/>
    <property type="match status" value="1"/>
</dbReference>
<dbReference type="InterPro" id="IPR046248">
    <property type="entry name" value="DUF6281"/>
</dbReference>